<feature type="domain" description="UspA" evidence="2">
    <location>
        <begin position="6"/>
        <end position="141"/>
    </location>
</feature>
<dbReference type="Pfam" id="PF00582">
    <property type="entry name" value="Usp"/>
    <property type="match status" value="1"/>
</dbReference>
<keyword evidence="4" id="KW-1185">Reference proteome</keyword>
<dbReference type="Proteomes" id="UP000530060">
    <property type="component" value="Unassembled WGS sequence"/>
</dbReference>
<comment type="caution">
    <text evidence="3">The sequence shown here is derived from an EMBL/GenBank/DDBJ whole genome shotgun (WGS) entry which is preliminary data.</text>
</comment>
<dbReference type="RefSeq" id="WP_180908205.1">
    <property type="nucleotide sequence ID" value="NZ_CAIJDP010000060.1"/>
</dbReference>
<evidence type="ECO:0000259" key="2">
    <source>
        <dbReference type="Pfam" id="PF00582"/>
    </source>
</evidence>
<dbReference type="InterPro" id="IPR006016">
    <property type="entry name" value="UspA"/>
</dbReference>
<protein>
    <submittedName>
        <fullName evidence="3">Universal stress protein UspA</fullName>
    </submittedName>
</protein>
<gene>
    <name evidence="3" type="ORF">FLAT13_01080</name>
</gene>
<dbReference type="PANTHER" id="PTHR46268">
    <property type="entry name" value="STRESS RESPONSE PROTEIN NHAX"/>
    <property type="match status" value="1"/>
</dbReference>
<accession>A0A6V6YSD6</accession>
<dbReference type="PANTHER" id="PTHR46268:SF6">
    <property type="entry name" value="UNIVERSAL STRESS PROTEIN UP12"/>
    <property type="match status" value="1"/>
</dbReference>
<evidence type="ECO:0000256" key="1">
    <source>
        <dbReference type="ARBA" id="ARBA00008791"/>
    </source>
</evidence>
<dbReference type="CDD" id="cd00293">
    <property type="entry name" value="USP-like"/>
    <property type="match status" value="1"/>
</dbReference>
<dbReference type="EMBL" id="CAIJDP010000060">
    <property type="protein sequence ID" value="CAD0002353.1"/>
    <property type="molecule type" value="Genomic_DNA"/>
</dbReference>
<reference evidence="3 4" key="1">
    <citation type="submission" date="2020-06" db="EMBL/GenBank/DDBJ databases">
        <authorList>
            <person name="Criscuolo A."/>
        </authorList>
    </citation>
    <scope>NUCLEOTIDE SEQUENCE [LARGE SCALE GENOMIC DNA]</scope>
    <source>
        <strain evidence="4">CIP 111411</strain>
    </source>
</reference>
<dbReference type="AlphaFoldDB" id="A0A6V6YSD6"/>
<proteinExistence type="inferred from homology"/>
<evidence type="ECO:0000313" key="3">
    <source>
        <dbReference type="EMBL" id="CAD0002353.1"/>
    </source>
</evidence>
<sequence>MTSQLTIIAATNYSQTASNAVIYAAGFAKAIGAKLVLFNAFSLSVHSANSLISANEMQKELDKASSRLDTLSRETAAVFKIEVSSYCSYSFLEDELLSVIDAAGADLIVMGMAEHSFEQDLLGNSTTSVIKNINFPVLAVPKNARFQGLKKILYACDALSWSTIKELGWLKGLVEGFGMEIEFFNVNQSIEELKEENQIGSNSAKEFEDEKYIYKTVHSNAVIDEIKKEIIKYNPDVLVMVPKKYGFWDSLVHTSKTRMMAAGLEIPLLAFSNY</sequence>
<dbReference type="SUPFAM" id="SSF52402">
    <property type="entry name" value="Adenine nucleotide alpha hydrolases-like"/>
    <property type="match status" value="2"/>
</dbReference>
<organism evidence="3 4">
    <name type="scientific">Flavobacterium salmonis</name>
    <dbReference type="NCBI Taxonomy" id="2654844"/>
    <lineage>
        <taxon>Bacteria</taxon>
        <taxon>Pseudomonadati</taxon>
        <taxon>Bacteroidota</taxon>
        <taxon>Flavobacteriia</taxon>
        <taxon>Flavobacteriales</taxon>
        <taxon>Flavobacteriaceae</taxon>
        <taxon>Flavobacterium</taxon>
    </lineage>
</organism>
<evidence type="ECO:0000313" key="4">
    <source>
        <dbReference type="Proteomes" id="UP000530060"/>
    </source>
</evidence>
<comment type="similarity">
    <text evidence="1">Belongs to the universal stress protein A family.</text>
</comment>
<name>A0A6V6YSD6_9FLAO</name>
<dbReference type="Gene3D" id="3.40.50.12370">
    <property type="match status" value="1"/>
</dbReference>